<evidence type="ECO:0000313" key="1">
    <source>
        <dbReference type="EMBL" id="OWL96589.1"/>
    </source>
</evidence>
<dbReference type="EMBL" id="NHMK01000011">
    <property type="protein sequence ID" value="OWL96589.1"/>
    <property type="molecule type" value="Genomic_DNA"/>
</dbReference>
<dbReference type="RefSeq" id="WP_088248376.1">
    <property type="nucleotide sequence ID" value="NZ_BNAM01000016.1"/>
</dbReference>
<evidence type="ECO:0000313" key="2">
    <source>
        <dbReference type="Proteomes" id="UP000197208"/>
    </source>
</evidence>
<dbReference type="Proteomes" id="UP000197208">
    <property type="component" value="Unassembled WGS sequence"/>
</dbReference>
<comment type="caution">
    <text evidence="1">The sequence shown here is derived from an EMBL/GenBank/DDBJ whole genome shotgun (WGS) entry which is preliminary data.</text>
</comment>
<sequence>MTTTPAWRQDQDIWHCDLAHGVVLRLRGLRLTLEPVMESARLFWSDPTGPEFEIGFDPQVNDDGEVGIDAEAFLIGPLAAGEAVWLRLLQVPPGVSGRWCVPPFPAELMGGA</sequence>
<dbReference type="AlphaFoldDB" id="A0A2D0A849"/>
<gene>
    <name evidence="1" type="ORF">CBQ26_09465</name>
</gene>
<name>A0A2D0A849_9DEIO</name>
<reference evidence="1 2" key="1">
    <citation type="submission" date="2017-05" db="EMBL/GenBank/DDBJ databases">
        <title>De novo genome assembly of Deniococcus indicus strain DR1.</title>
        <authorList>
            <person name="Chauhan D."/>
            <person name="Yennamalli R.M."/>
            <person name="Priyadarshini R."/>
        </authorList>
    </citation>
    <scope>NUCLEOTIDE SEQUENCE [LARGE SCALE GENOMIC DNA]</scope>
    <source>
        <strain evidence="1 2">DR1</strain>
    </source>
</reference>
<accession>A0A2D0A849</accession>
<protein>
    <submittedName>
        <fullName evidence="1">Uncharacterized protein</fullName>
    </submittedName>
</protein>
<keyword evidence="2" id="KW-1185">Reference proteome</keyword>
<organism evidence="1 2">
    <name type="scientific">Deinococcus indicus</name>
    <dbReference type="NCBI Taxonomy" id="223556"/>
    <lineage>
        <taxon>Bacteria</taxon>
        <taxon>Thermotogati</taxon>
        <taxon>Deinococcota</taxon>
        <taxon>Deinococci</taxon>
        <taxon>Deinococcales</taxon>
        <taxon>Deinococcaceae</taxon>
        <taxon>Deinococcus</taxon>
    </lineage>
</organism>
<proteinExistence type="predicted"/>